<organism evidence="1 2">
    <name type="scientific">Vulgatibacter incomptus</name>
    <dbReference type="NCBI Taxonomy" id="1391653"/>
    <lineage>
        <taxon>Bacteria</taxon>
        <taxon>Pseudomonadati</taxon>
        <taxon>Myxococcota</taxon>
        <taxon>Myxococcia</taxon>
        <taxon>Myxococcales</taxon>
        <taxon>Cystobacterineae</taxon>
        <taxon>Vulgatibacteraceae</taxon>
        <taxon>Vulgatibacter</taxon>
    </lineage>
</organism>
<evidence type="ECO:0000313" key="1">
    <source>
        <dbReference type="EMBL" id="AKU89967.1"/>
    </source>
</evidence>
<dbReference type="EMBL" id="CP012332">
    <property type="protein sequence ID" value="AKU89967.1"/>
    <property type="molecule type" value="Genomic_DNA"/>
</dbReference>
<dbReference type="STRING" id="1391653.AKJ08_0354"/>
<accession>A0A0K1P8Y2</accession>
<sequence length="317" mass="35451">MRLKVCYHDNCFDGLSSAAVFTRFFLECVDPSAEVEYQGLAHRAGDPFGPDLFDGDVNAVVDFRYTQSPRLDWYFDHHVSAFQEEGDEAHFRADASGKKFWDPEAKSCTKFLARVAKAKFGFDPTPMQHLIDWADLIDSAKFPSAKAAVELEGAALQLMTLIEAEKDPAVLHGLIRRMQHETLESIAVTPEIRAKIDELLARHRRNVELIRERVSVEGGIVFYDIADQGIDNVNKFIPYYLHPECRYGVNVTASKKRAKVSIGTNPWATFVRTHDLAKMAEKYGGGGHPVVAAISFPPDQLERARAVAAELAAKLRT</sequence>
<dbReference type="Proteomes" id="UP000055590">
    <property type="component" value="Chromosome"/>
</dbReference>
<dbReference type="OrthoDB" id="105221at2"/>
<dbReference type="AlphaFoldDB" id="A0A0K1P8Y2"/>
<dbReference type="RefSeq" id="WP_050724479.1">
    <property type="nucleotide sequence ID" value="NZ_CP012332.1"/>
</dbReference>
<protein>
    <recommendedName>
        <fullName evidence="3">Phosphoesterase</fullName>
    </recommendedName>
</protein>
<name>A0A0K1P8Y2_9BACT</name>
<gene>
    <name evidence="1" type="ORF">AKJ08_0354</name>
</gene>
<evidence type="ECO:0000313" key="2">
    <source>
        <dbReference type="Proteomes" id="UP000055590"/>
    </source>
</evidence>
<dbReference type="InterPro" id="IPR038763">
    <property type="entry name" value="DHH_sf"/>
</dbReference>
<proteinExistence type="predicted"/>
<dbReference type="PATRIC" id="fig|1391653.3.peg.368"/>
<keyword evidence="2" id="KW-1185">Reference proteome</keyword>
<dbReference type="SUPFAM" id="SSF64182">
    <property type="entry name" value="DHH phosphoesterases"/>
    <property type="match status" value="1"/>
</dbReference>
<evidence type="ECO:0008006" key="3">
    <source>
        <dbReference type="Google" id="ProtNLM"/>
    </source>
</evidence>
<dbReference type="KEGG" id="vin:AKJ08_0354"/>
<reference evidence="1 2" key="1">
    <citation type="submission" date="2015-08" db="EMBL/GenBank/DDBJ databases">
        <authorList>
            <person name="Babu N.S."/>
            <person name="Beckwith C.J."/>
            <person name="Beseler K.G."/>
            <person name="Brison A."/>
            <person name="Carone J.V."/>
            <person name="Caskin T.P."/>
            <person name="Diamond M."/>
            <person name="Durham M.E."/>
            <person name="Foxe J.M."/>
            <person name="Go M."/>
            <person name="Henderson B.A."/>
            <person name="Jones I.B."/>
            <person name="McGettigan J.A."/>
            <person name="Micheletti S.J."/>
            <person name="Nasrallah M.E."/>
            <person name="Ortiz D."/>
            <person name="Piller C.R."/>
            <person name="Privatt S.R."/>
            <person name="Schneider S.L."/>
            <person name="Sharp S."/>
            <person name="Smith T.C."/>
            <person name="Stanton J.D."/>
            <person name="Ullery H.E."/>
            <person name="Wilson R.J."/>
            <person name="Serrano M.G."/>
            <person name="Buck G."/>
            <person name="Lee V."/>
            <person name="Wang Y."/>
            <person name="Carvalho R."/>
            <person name="Voegtly L."/>
            <person name="Shi R."/>
            <person name="Duckworth R."/>
            <person name="Johnson A."/>
            <person name="Loviza R."/>
            <person name="Walstead R."/>
            <person name="Shah Z."/>
            <person name="Kiflezghi M."/>
            <person name="Wade K."/>
            <person name="Ball S.L."/>
            <person name="Bradley K.W."/>
            <person name="Asai D.J."/>
            <person name="Bowman C.A."/>
            <person name="Russell D.A."/>
            <person name="Pope W.H."/>
            <person name="Jacobs-Sera D."/>
            <person name="Hendrix R.W."/>
            <person name="Hatfull G.F."/>
        </authorList>
    </citation>
    <scope>NUCLEOTIDE SEQUENCE [LARGE SCALE GENOMIC DNA]</scope>
    <source>
        <strain evidence="1 2">DSM 27710</strain>
    </source>
</reference>